<evidence type="ECO:0000313" key="2">
    <source>
        <dbReference type="Proteomes" id="UP000192335"/>
    </source>
</evidence>
<evidence type="ECO:0000313" key="1">
    <source>
        <dbReference type="EMBL" id="ORC09011.1"/>
    </source>
</evidence>
<dbReference type="EMBL" id="MWQA01000001">
    <property type="protein sequence ID" value="ORC09011.1"/>
    <property type="molecule type" value="Genomic_DNA"/>
</dbReference>
<reference evidence="1 2" key="1">
    <citation type="submission" date="2017-02" db="EMBL/GenBank/DDBJ databases">
        <title>Mycobacterium kansasii genomes.</title>
        <authorList>
            <person name="Borowka P."/>
            <person name="Strapagiel D."/>
            <person name="Marciniak B."/>
            <person name="Lach J."/>
            <person name="Bakula Z."/>
            <person name="Van Ingen J."/>
            <person name="Safianowska A."/>
            <person name="Brzostek A."/>
            <person name="Dziadek J."/>
            <person name="Jagielski T."/>
        </authorList>
    </citation>
    <scope>NUCLEOTIDE SEQUENCE [LARGE SCALE GENOMIC DNA]</scope>
    <source>
        <strain evidence="1 2">12MK</strain>
    </source>
</reference>
<name>A0A8E2IVV3_9MYCO</name>
<dbReference type="Proteomes" id="UP000192335">
    <property type="component" value="Unassembled WGS sequence"/>
</dbReference>
<proteinExistence type="predicted"/>
<gene>
    <name evidence="1" type="ORF">B4U45_22850</name>
</gene>
<sequence length="87" mass="9517">MPCPEPDRAHPGLLTGNRKKTTAITACATMRLRCKQIGHALGDELHDGDRWIASRPQSTRQAARLAWRALRLDGAPGFEVITAIGDE</sequence>
<protein>
    <submittedName>
        <fullName evidence="1">Uncharacterized protein</fullName>
    </submittedName>
</protein>
<organism evidence="1 2">
    <name type="scientific">Mycobacterium persicum</name>
    <dbReference type="NCBI Taxonomy" id="1487726"/>
    <lineage>
        <taxon>Bacteria</taxon>
        <taxon>Bacillati</taxon>
        <taxon>Actinomycetota</taxon>
        <taxon>Actinomycetes</taxon>
        <taxon>Mycobacteriales</taxon>
        <taxon>Mycobacteriaceae</taxon>
        <taxon>Mycobacterium</taxon>
    </lineage>
</organism>
<accession>A0A8E2IVV3</accession>
<dbReference type="AlphaFoldDB" id="A0A8E2IVV3"/>
<comment type="caution">
    <text evidence="1">The sequence shown here is derived from an EMBL/GenBank/DDBJ whole genome shotgun (WGS) entry which is preliminary data.</text>
</comment>